<organism evidence="2 3">
    <name type="scientific">Schizophyllum amplum</name>
    <dbReference type="NCBI Taxonomy" id="97359"/>
    <lineage>
        <taxon>Eukaryota</taxon>
        <taxon>Fungi</taxon>
        <taxon>Dikarya</taxon>
        <taxon>Basidiomycota</taxon>
        <taxon>Agaricomycotina</taxon>
        <taxon>Agaricomycetes</taxon>
        <taxon>Agaricomycetidae</taxon>
        <taxon>Agaricales</taxon>
        <taxon>Schizophyllaceae</taxon>
        <taxon>Schizophyllum</taxon>
    </lineage>
</organism>
<dbReference type="GO" id="GO:0016787">
    <property type="term" value="F:hydrolase activity"/>
    <property type="evidence" value="ECO:0007669"/>
    <property type="project" value="UniProtKB-KW"/>
</dbReference>
<dbReference type="InterPro" id="IPR000073">
    <property type="entry name" value="AB_hydrolase_1"/>
</dbReference>
<comment type="caution">
    <text evidence="2">The sequence shown here is derived from an EMBL/GenBank/DDBJ whole genome shotgun (WGS) entry which is preliminary data.</text>
</comment>
<accession>A0A550CTX2</accession>
<keyword evidence="2" id="KW-0378">Hydrolase</keyword>
<dbReference type="EMBL" id="VDMD01000002">
    <property type="protein sequence ID" value="TRM68239.1"/>
    <property type="molecule type" value="Genomic_DNA"/>
</dbReference>
<dbReference type="AlphaFoldDB" id="A0A550CTX2"/>
<reference evidence="2 3" key="1">
    <citation type="journal article" date="2019" name="New Phytol.">
        <title>Comparative genomics reveals unique wood-decay strategies and fruiting body development in the Schizophyllaceae.</title>
        <authorList>
            <person name="Almasi E."/>
            <person name="Sahu N."/>
            <person name="Krizsan K."/>
            <person name="Balint B."/>
            <person name="Kovacs G.M."/>
            <person name="Kiss B."/>
            <person name="Cseklye J."/>
            <person name="Drula E."/>
            <person name="Henrissat B."/>
            <person name="Nagy I."/>
            <person name="Chovatia M."/>
            <person name="Adam C."/>
            <person name="LaButti K."/>
            <person name="Lipzen A."/>
            <person name="Riley R."/>
            <person name="Grigoriev I.V."/>
            <person name="Nagy L.G."/>
        </authorList>
    </citation>
    <scope>NUCLEOTIDE SEQUENCE [LARGE SCALE GENOMIC DNA]</scope>
    <source>
        <strain evidence="2 3">NL-1724</strain>
    </source>
</reference>
<evidence type="ECO:0000313" key="3">
    <source>
        <dbReference type="Proteomes" id="UP000320762"/>
    </source>
</evidence>
<dbReference type="OrthoDB" id="294702at2759"/>
<keyword evidence="3" id="KW-1185">Reference proteome</keyword>
<name>A0A550CTX2_9AGAR</name>
<dbReference type="Proteomes" id="UP000320762">
    <property type="component" value="Unassembled WGS sequence"/>
</dbReference>
<protein>
    <submittedName>
        <fullName evidence="2">Alpha/Beta hydrolase protein</fullName>
    </submittedName>
</protein>
<evidence type="ECO:0000259" key="1">
    <source>
        <dbReference type="Pfam" id="PF12697"/>
    </source>
</evidence>
<dbReference type="InterPro" id="IPR029058">
    <property type="entry name" value="AB_hydrolase_fold"/>
</dbReference>
<feature type="domain" description="AB hydrolase-1" evidence="1">
    <location>
        <begin position="31"/>
        <end position="311"/>
    </location>
</feature>
<evidence type="ECO:0000313" key="2">
    <source>
        <dbReference type="EMBL" id="TRM68239.1"/>
    </source>
</evidence>
<sequence length="335" mass="36648">MFRVEDKRLTLPDGRTLAYADTGNTSSNILVLFLHGAFAVGDASKAPAALIEHHAHFVAPSLPGWGQSSPVPRATAYAATLARDMHALITHLHPDTARLRLVICGHGIGSISAQILYGAPQADFPLRAALARLVLVSPFSPPHAHREYARHLSRGQYMLLGPPARLLPCVPARFAHLSLAPRLRTPPRREALVRSYLVDAALAGDEHGAFERWCEKQELRDGQLERDLAANAALSVAKTWRGFFDLPTVYHSGWGGYTPDGGDRAKCGVIIVAATTDEWVPCQHAEWLAKNVENASLITLSGSHLSVLFHMNDVWNEILRDELTLQSETTHDPSI</sequence>
<dbReference type="Gene3D" id="3.40.50.1820">
    <property type="entry name" value="alpha/beta hydrolase"/>
    <property type="match status" value="1"/>
</dbReference>
<gene>
    <name evidence="2" type="ORF">BD626DRAFT_113323</name>
</gene>
<proteinExistence type="predicted"/>
<dbReference type="Pfam" id="PF12697">
    <property type="entry name" value="Abhydrolase_6"/>
    <property type="match status" value="1"/>
</dbReference>
<dbReference type="SUPFAM" id="SSF53474">
    <property type="entry name" value="alpha/beta-Hydrolases"/>
    <property type="match status" value="1"/>
</dbReference>